<protein>
    <recommendedName>
        <fullName evidence="1">Polymerase beta nucleotidyltransferase domain-containing protein</fullName>
    </recommendedName>
</protein>
<organism evidence="2">
    <name type="scientific">Thermosulfurimonas dismutans</name>
    <dbReference type="NCBI Taxonomy" id="999894"/>
    <lineage>
        <taxon>Bacteria</taxon>
        <taxon>Pseudomonadati</taxon>
        <taxon>Thermodesulfobacteriota</taxon>
        <taxon>Thermodesulfobacteria</taxon>
        <taxon>Thermodesulfobacteriales</taxon>
        <taxon>Thermodesulfobacteriaceae</taxon>
        <taxon>Thermosulfurimonas</taxon>
    </lineage>
</organism>
<evidence type="ECO:0000313" key="2">
    <source>
        <dbReference type="EMBL" id="HFC98322.1"/>
    </source>
</evidence>
<sequence>MVKIERLSQRLSSVLKRVPGVQAAVLFGSVLEAPELARDVDILLVIEGRDIEETLNEIERKLLSAFPEVSLEVFDLVPFLPGPVDPDVLYEALSRGRLLFNRNGAYERALERLSAYFIENEIVLKGRELDYYGLEPQVHPR</sequence>
<dbReference type="SUPFAM" id="SSF81301">
    <property type="entry name" value="Nucleotidyltransferase"/>
    <property type="match status" value="1"/>
</dbReference>
<proteinExistence type="predicted"/>
<dbReference type="Proteomes" id="UP000886043">
    <property type="component" value="Unassembled WGS sequence"/>
</dbReference>
<reference evidence="2" key="1">
    <citation type="journal article" date="2020" name="mSystems">
        <title>Genome- and Community-Level Interaction Insights into Carbon Utilization and Element Cycling Functions of Hydrothermarchaeota in Hydrothermal Sediment.</title>
        <authorList>
            <person name="Zhou Z."/>
            <person name="Liu Y."/>
            <person name="Xu W."/>
            <person name="Pan J."/>
            <person name="Luo Z.H."/>
            <person name="Li M."/>
        </authorList>
    </citation>
    <scope>NUCLEOTIDE SEQUENCE [LARGE SCALE GENOMIC DNA]</scope>
    <source>
        <strain evidence="2">HyVt-483</strain>
    </source>
</reference>
<gene>
    <name evidence="2" type="ORF">ENJ40_07695</name>
</gene>
<feature type="domain" description="Polymerase beta nucleotidyltransferase" evidence="1">
    <location>
        <begin position="10"/>
        <end position="103"/>
    </location>
</feature>
<name>A0A7C3GTM1_9BACT</name>
<evidence type="ECO:0000259" key="1">
    <source>
        <dbReference type="Pfam" id="PF18765"/>
    </source>
</evidence>
<dbReference type="InterPro" id="IPR043519">
    <property type="entry name" value="NT_sf"/>
</dbReference>
<accession>A0A7C3GTM1</accession>
<dbReference type="InterPro" id="IPR041633">
    <property type="entry name" value="Polbeta"/>
</dbReference>
<comment type="caution">
    <text evidence="2">The sequence shown here is derived from an EMBL/GenBank/DDBJ whole genome shotgun (WGS) entry which is preliminary data.</text>
</comment>
<dbReference type="Pfam" id="PF18765">
    <property type="entry name" value="Polbeta"/>
    <property type="match status" value="1"/>
</dbReference>
<dbReference type="EMBL" id="DRMH01000101">
    <property type="protein sequence ID" value="HFC98322.1"/>
    <property type="molecule type" value="Genomic_DNA"/>
</dbReference>
<dbReference type="AlphaFoldDB" id="A0A7C3GTM1"/>